<evidence type="ECO:0000313" key="2">
    <source>
        <dbReference type="Proteomes" id="UP000826722"/>
    </source>
</evidence>
<name>A0A8D5G3Y7_9PROT</name>
<gene>
    <name evidence="1" type="ORF">ZMTM_18120</name>
</gene>
<organism evidence="1 2">
    <name type="scientific">Methyloradius palustris</name>
    <dbReference type="NCBI Taxonomy" id="2778876"/>
    <lineage>
        <taxon>Bacteria</taxon>
        <taxon>Pseudomonadati</taxon>
        <taxon>Pseudomonadota</taxon>
        <taxon>Betaproteobacteria</taxon>
        <taxon>Nitrosomonadales</taxon>
        <taxon>Methylophilaceae</taxon>
        <taxon>Methyloradius</taxon>
    </lineage>
</organism>
<accession>A0A8D5G3Y7</accession>
<dbReference type="Proteomes" id="UP000826722">
    <property type="component" value="Chromosome"/>
</dbReference>
<keyword evidence="2" id="KW-1185">Reference proteome</keyword>
<reference evidence="1" key="1">
    <citation type="journal article" date="2021" name="Arch. Microbiol.">
        <title>Methyloradius palustris gen. nov., sp. nov., a methanol-oxidizing bacterium isolated from snow.</title>
        <authorList>
            <person name="Miyadera T."/>
            <person name="Kojima H."/>
            <person name="Fukui M."/>
        </authorList>
    </citation>
    <scope>NUCLEOTIDE SEQUENCE</scope>
    <source>
        <strain evidence="1">Zm11</strain>
    </source>
</reference>
<evidence type="ECO:0000313" key="1">
    <source>
        <dbReference type="EMBL" id="BCM25553.1"/>
    </source>
</evidence>
<dbReference type="KEGG" id="mpau:ZMTM_18120"/>
<protein>
    <submittedName>
        <fullName evidence="1">Uncharacterized protein</fullName>
    </submittedName>
</protein>
<sequence length="165" mass="19017">MDSKPISLQSIHEILVDHQINSFDKFFINTDAENAQYKRIAWTSVEDIKEISTENSIDAFIFLLGLMREAEIRLQMIEHSHACHGLRKLAPVIAICPELKDIAGEILDYLELNHFSVTYTTFLGSELFLSKTWRDIHPLLSNLYTKSNNLSFKRKPLLDSHKSNI</sequence>
<proteinExistence type="predicted"/>
<dbReference type="EMBL" id="AP024110">
    <property type="protein sequence ID" value="BCM25553.1"/>
    <property type="molecule type" value="Genomic_DNA"/>
</dbReference>
<dbReference type="AlphaFoldDB" id="A0A8D5G3Y7"/>